<comment type="caution">
    <text evidence="2">The sequence shown here is derived from an EMBL/GenBank/DDBJ whole genome shotgun (WGS) entry which is preliminary data.</text>
</comment>
<feature type="region of interest" description="Disordered" evidence="1">
    <location>
        <begin position="52"/>
        <end position="78"/>
    </location>
</feature>
<dbReference type="InterPro" id="IPR021833">
    <property type="entry name" value="DUF3425"/>
</dbReference>
<accession>A0A9P8V0T3</accession>
<gene>
    <name evidence="2" type="ORF">F5X68DRAFT_265958</name>
</gene>
<dbReference type="AlphaFoldDB" id="A0A9P8V0T3"/>
<evidence type="ECO:0008006" key="4">
    <source>
        <dbReference type="Google" id="ProtNLM"/>
    </source>
</evidence>
<protein>
    <recommendedName>
        <fullName evidence="4">BZIP domain-containing protein</fullName>
    </recommendedName>
</protein>
<dbReference type="Pfam" id="PF11905">
    <property type="entry name" value="DUF3425"/>
    <property type="match status" value="1"/>
</dbReference>
<proteinExistence type="predicted"/>
<reference evidence="2" key="1">
    <citation type="journal article" date="2021" name="Nat. Commun.">
        <title>Genetic determinants of endophytism in the Arabidopsis root mycobiome.</title>
        <authorList>
            <person name="Mesny F."/>
            <person name="Miyauchi S."/>
            <person name="Thiergart T."/>
            <person name="Pickel B."/>
            <person name="Atanasova L."/>
            <person name="Karlsson M."/>
            <person name="Huettel B."/>
            <person name="Barry K.W."/>
            <person name="Haridas S."/>
            <person name="Chen C."/>
            <person name="Bauer D."/>
            <person name="Andreopoulos W."/>
            <person name="Pangilinan J."/>
            <person name="LaButti K."/>
            <person name="Riley R."/>
            <person name="Lipzen A."/>
            <person name="Clum A."/>
            <person name="Drula E."/>
            <person name="Henrissat B."/>
            <person name="Kohler A."/>
            <person name="Grigoriev I.V."/>
            <person name="Martin F.M."/>
            <person name="Hacquard S."/>
        </authorList>
    </citation>
    <scope>NUCLEOTIDE SEQUENCE</scope>
    <source>
        <strain evidence="2">MPI-SDFR-AT-0117</strain>
    </source>
</reference>
<keyword evidence="3" id="KW-1185">Reference proteome</keyword>
<dbReference type="OrthoDB" id="2245989at2759"/>
<dbReference type="EMBL" id="JAGSXJ010000041">
    <property type="protein sequence ID" value="KAH6664004.1"/>
    <property type="molecule type" value="Genomic_DNA"/>
</dbReference>
<dbReference type="Proteomes" id="UP000770015">
    <property type="component" value="Unassembled WGS sequence"/>
</dbReference>
<evidence type="ECO:0000313" key="3">
    <source>
        <dbReference type="Proteomes" id="UP000770015"/>
    </source>
</evidence>
<dbReference type="PANTHER" id="PTHR38116">
    <property type="entry name" value="CHROMOSOME 7, WHOLE GENOME SHOTGUN SEQUENCE"/>
    <property type="match status" value="1"/>
</dbReference>
<organism evidence="2 3">
    <name type="scientific">Plectosphaerella plurivora</name>
    <dbReference type="NCBI Taxonomy" id="936078"/>
    <lineage>
        <taxon>Eukaryota</taxon>
        <taxon>Fungi</taxon>
        <taxon>Dikarya</taxon>
        <taxon>Ascomycota</taxon>
        <taxon>Pezizomycotina</taxon>
        <taxon>Sordariomycetes</taxon>
        <taxon>Hypocreomycetidae</taxon>
        <taxon>Glomerellales</taxon>
        <taxon>Plectosphaerellaceae</taxon>
        <taxon>Plectosphaerella</taxon>
    </lineage>
</organism>
<evidence type="ECO:0000313" key="2">
    <source>
        <dbReference type="EMBL" id="KAH6664004.1"/>
    </source>
</evidence>
<name>A0A9P8V0T3_9PEZI</name>
<sequence>MADPVNDRPDEPLIKLQPMAHQGLVKWVDEDWAGITDAKERKRLQNRLNQRARRLRRSREGKVATEPPCSQTRPRPPTMTEAVVIERRKLLDDLALGAMRSYMMRRPNLDQLMSVIQLNTINAMTSNAQSLRLQVDWLICNSISPIGYIGPVEAGALPSLPQWLVPTKLQQSIPHHPWIDLFPLPKMRDNMMKVIYITQSMREEEEIDLWNDLVEGSDGAGADGAGLIVWGDASDPRNWEASVPFLRRWGWLLEGCSEMLASTNYWRQKRGEKLLLF</sequence>
<evidence type="ECO:0000256" key="1">
    <source>
        <dbReference type="SAM" id="MobiDB-lite"/>
    </source>
</evidence>
<dbReference type="PANTHER" id="PTHR38116:SF1">
    <property type="entry name" value="BZIP DOMAIN-CONTAINING PROTEIN"/>
    <property type="match status" value="1"/>
</dbReference>